<dbReference type="PANTHER" id="PTHR19303">
    <property type="entry name" value="TRANSPOSON"/>
    <property type="match status" value="1"/>
</dbReference>
<proteinExistence type="predicted"/>
<evidence type="ECO:0000313" key="3">
    <source>
        <dbReference type="Proteomes" id="UP000694867"/>
    </source>
</evidence>
<evidence type="ECO:0000313" key="4">
    <source>
        <dbReference type="RefSeq" id="XP_003746084.1"/>
    </source>
</evidence>
<dbReference type="AlphaFoldDB" id="A0AAJ6QWF5"/>
<dbReference type="RefSeq" id="XP_003746084.1">
    <property type="nucleotide sequence ID" value="XM_003746036.1"/>
</dbReference>
<dbReference type="Proteomes" id="UP000694867">
    <property type="component" value="Unplaced"/>
</dbReference>
<accession>A0AAJ6QWF5</accession>
<dbReference type="Gene3D" id="3.30.420.10">
    <property type="entry name" value="Ribonuclease H-like superfamily/Ribonuclease H"/>
    <property type="match status" value="1"/>
</dbReference>
<dbReference type="Pfam" id="PF03221">
    <property type="entry name" value="HTH_Tnp_Tc5"/>
    <property type="match status" value="1"/>
</dbReference>
<dbReference type="Pfam" id="PF03184">
    <property type="entry name" value="DDE_1"/>
    <property type="match status" value="1"/>
</dbReference>
<dbReference type="GeneID" id="100907997"/>
<dbReference type="InterPro" id="IPR050863">
    <property type="entry name" value="CenT-Element_Derived"/>
</dbReference>
<evidence type="ECO:0000256" key="1">
    <source>
        <dbReference type="ARBA" id="ARBA00023125"/>
    </source>
</evidence>
<dbReference type="InterPro" id="IPR004875">
    <property type="entry name" value="DDE_SF_endonuclease_dom"/>
</dbReference>
<dbReference type="GO" id="GO:0005634">
    <property type="term" value="C:nucleus"/>
    <property type="evidence" value="ECO:0007669"/>
    <property type="project" value="TreeGrafter"/>
</dbReference>
<protein>
    <submittedName>
        <fullName evidence="4">Uncharacterized protein LOC100907997</fullName>
    </submittedName>
</protein>
<reference evidence="4" key="1">
    <citation type="submission" date="2025-08" db="UniProtKB">
        <authorList>
            <consortium name="RefSeq"/>
        </authorList>
    </citation>
    <scope>IDENTIFICATION</scope>
</reference>
<dbReference type="InterPro" id="IPR036397">
    <property type="entry name" value="RNaseH_sf"/>
</dbReference>
<keyword evidence="3" id="KW-1185">Reference proteome</keyword>
<feature type="domain" description="HTH CENPB-type" evidence="2">
    <location>
        <begin position="29"/>
        <end position="106"/>
    </location>
</feature>
<name>A0AAJ6QWF5_9ACAR</name>
<dbReference type="PANTHER" id="PTHR19303:SF74">
    <property type="entry name" value="POGO TRANSPOSABLE ELEMENT WITH KRAB DOMAIN"/>
    <property type="match status" value="1"/>
</dbReference>
<evidence type="ECO:0000259" key="2">
    <source>
        <dbReference type="PROSITE" id="PS51253"/>
    </source>
</evidence>
<gene>
    <name evidence="4" type="primary">LOC100907997</name>
</gene>
<sequence length="298" mass="33632">MSQRAAAKLYKVPKTTLRRNLEEEEPERHERGPVPILGEELEEAIVSYIKKMAQLGFPITRKCLQEVGRSLARVASENGNPRAEEITSGKKWLELFLKRHQCISLRTAEHVSNAQASVSENDIREHFEKLERRLTEEGLIHILRQPDRVFNTDETSMSLNPSGQRVLATRGARNVYSRGGSDKESVTLLVTGNAAGALAPTAIVLRRKTLPVALTDLIRAGFYLLNSDKGWQTGKTFLEYLENSFTPFLVEKGIRRPVLLFLDNHRSHLVLDVVSYCERSGIVLLPLLPNATHICWDK</sequence>
<dbReference type="KEGG" id="goe:100907997"/>
<dbReference type="GO" id="GO:0003677">
    <property type="term" value="F:DNA binding"/>
    <property type="evidence" value="ECO:0007669"/>
    <property type="project" value="UniProtKB-KW"/>
</dbReference>
<dbReference type="InterPro" id="IPR006600">
    <property type="entry name" value="HTH_CenpB_DNA-bd_dom"/>
</dbReference>
<dbReference type="PROSITE" id="PS51253">
    <property type="entry name" value="HTH_CENPB"/>
    <property type="match status" value="1"/>
</dbReference>
<organism evidence="3 4">
    <name type="scientific">Galendromus occidentalis</name>
    <name type="common">western predatory mite</name>
    <dbReference type="NCBI Taxonomy" id="34638"/>
    <lineage>
        <taxon>Eukaryota</taxon>
        <taxon>Metazoa</taxon>
        <taxon>Ecdysozoa</taxon>
        <taxon>Arthropoda</taxon>
        <taxon>Chelicerata</taxon>
        <taxon>Arachnida</taxon>
        <taxon>Acari</taxon>
        <taxon>Parasitiformes</taxon>
        <taxon>Mesostigmata</taxon>
        <taxon>Gamasina</taxon>
        <taxon>Phytoseioidea</taxon>
        <taxon>Phytoseiidae</taxon>
        <taxon>Typhlodrominae</taxon>
        <taxon>Galendromus</taxon>
    </lineage>
</organism>
<keyword evidence="1" id="KW-0238">DNA-binding</keyword>